<feature type="transmembrane region" description="Helical" evidence="1">
    <location>
        <begin position="56"/>
        <end position="80"/>
    </location>
</feature>
<organism evidence="2 3">
    <name type="scientific">Desulfotalea psychrophila (strain LSv54 / DSM 12343)</name>
    <dbReference type="NCBI Taxonomy" id="177439"/>
    <lineage>
        <taxon>Bacteria</taxon>
        <taxon>Pseudomonadati</taxon>
        <taxon>Thermodesulfobacteriota</taxon>
        <taxon>Desulfobulbia</taxon>
        <taxon>Desulfobulbales</taxon>
        <taxon>Desulfocapsaceae</taxon>
        <taxon>Desulfotalea</taxon>
    </lineage>
</organism>
<proteinExistence type="predicted"/>
<dbReference type="AlphaFoldDB" id="Q6AKG1"/>
<dbReference type="KEGG" id="dps:DP2435"/>
<reference evidence="3" key="1">
    <citation type="journal article" date="2004" name="Environ. Microbiol.">
        <title>The genome of Desulfotalea psychrophila, a sulfate-reducing bacterium from permanently cold Arctic sediments.</title>
        <authorList>
            <person name="Rabus R."/>
            <person name="Ruepp A."/>
            <person name="Frickey T."/>
            <person name="Rattei T."/>
            <person name="Fartmann B."/>
            <person name="Stark M."/>
            <person name="Bauer M."/>
            <person name="Zibat A."/>
            <person name="Lombardot T."/>
            <person name="Becker I."/>
            <person name="Amann J."/>
            <person name="Gellner K."/>
            <person name="Teeling H."/>
            <person name="Leuschner W.D."/>
            <person name="Gloeckner F.-O."/>
            <person name="Lupas A.N."/>
            <person name="Amann R."/>
            <person name="Klenk H.-P."/>
        </authorList>
    </citation>
    <scope>NUCLEOTIDE SEQUENCE [LARGE SCALE GENOMIC DNA]</scope>
    <source>
        <strain evidence="3">DSM 12343 / LSv54</strain>
    </source>
</reference>
<dbReference type="EMBL" id="CR522870">
    <property type="protein sequence ID" value="CAG37164.1"/>
    <property type="molecule type" value="Genomic_DNA"/>
</dbReference>
<evidence type="ECO:0000256" key="1">
    <source>
        <dbReference type="SAM" id="Phobius"/>
    </source>
</evidence>
<gene>
    <name evidence="2" type="ordered locus">DP2435</name>
</gene>
<accession>Q6AKG1</accession>
<keyword evidence="1" id="KW-0812">Transmembrane</keyword>
<feature type="transmembrane region" description="Helical" evidence="1">
    <location>
        <begin position="150"/>
        <end position="169"/>
    </location>
</feature>
<sequence>MFCRSHHMILNKKQLILHVLRARSIARRYLITNGFDGSLTILGMVTGFYASGMTELSVAISACLGAVVALFISGLSSAYLSEKAEREKELHELEQALLVDLKESDYGQASRYLPILVALVNGFAPLLLSLIILLPLFFAEQLHALPSSPFINAIVVALICIFSLGVFLGKISKTFWLWSGLRTLIIAIVVGSPTIGWSLLE</sequence>
<evidence type="ECO:0000313" key="3">
    <source>
        <dbReference type="Proteomes" id="UP000000602"/>
    </source>
</evidence>
<feature type="transmembrane region" description="Helical" evidence="1">
    <location>
        <begin position="112"/>
        <end position="138"/>
    </location>
</feature>
<dbReference type="eggNOG" id="COG1814">
    <property type="taxonomic scope" value="Bacteria"/>
</dbReference>
<protein>
    <submittedName>
        <fullName evidence="2">Conserved hypothetical membrane protein</fullName>
    </submittedName>
</protein>
<keyword evidence="3" id="KW-1185">Reference proteome</keyword>
<dbReference type="Proteomes" id="UP000000602">
    <property type="component" value="Chromosome"/>
</dbReference>
<feature type="transmembrane region" description="Helical" evidence="1">
    <location>
        <begin position="30"/>
        <end position="50"/>
    </location>
</feature>
<keyword evidence="1" id="KW-1133">Transmembrane helix</keyword>
<keyword evidence="1" id="KW-0472">Membrane</keyword>
<feature type="transmembrane region" description="Helical" evidence="1">
    <location>
        <begin position="181"/>
        <end position="200"/>
    </location>
</feature>
<dbReference type="HOGENOM" id="CLU_111441_0_0_7"/>
<name>Q6AKG1_DESPS</name>
<dbReference type="STRING" id="177439.DP2435"/>
<evidence type="ECO:0000313" key="2">
    <source>
        <dbReference type="EMBL" id="CAG37164.1"/>
    </source>
</evidence>